<evidence type="ECO:0000313" key="2">
    <source>
        <dbReference type="EMBL" id="PIO52939.1"/>
    </source>
</evidence>
<gene>
    <name evidence="2" type="ORF">TELCIR_25746</name>
</gene>
<organism evidence="2 3">
    <name type="scientific">Teladorsagia circumcincta</name>
    <name type="common">Brown stomach worm</name>
    <name type="synonym">Ostertagia circumcincta</name>
    <dbReference type="NCBI Taxonomy" id="45464"/>
    <lineage>
        <taxon>Eukaryota</taxon>
        <taxon>Metazoa</taxon>
        <taxon>Ecdysozoa</taxon>
        <taxon>Nematoda</taxon>
        <taxon>Chromadorea</taxon>
        <taxon>Rhabditida</taxon>
        <taxon>Rhabditina</taxon>
        <taxon>Rhabditomorpha</taxon>
        <taxon>Strongyloidea</taxon>
        <taxon>Trichostrongylidae</taxon>
        <taxon>Teladorsagia</taxon>
    </lineage>
</organism>
<evidence type="ECO:0000256" key="1">
    <source>
        <dbReference type="SAM" id="MobiDB-lite"/>
    </source>
</evidence>
<feature type="compositionally biased region" description="Basic and acidic residues" evidence="1">
    <location>
        <begin position="30"/>
        <end position="41"/>
    </location>
</feature>
<feature type="non-terminal residue" evidence="2">
    <location>
        <position position="92"/>
    </location>
</feature>
<dbReference type="Proteomes" id="UP000230423">
    <property type="component" value="Unassembled WGS sequence"/>
</dbReference>
<evidence type="ECO:0000313" key="3">
    <source>
        <dbReference type="Proteomes" id="UP000230423"/>
    </source>
</evidence>
<accession>A0A2G9T4P3</accession>
<sequence length="92" mass="10396">MLQNERDVIGKRVRQSSMSTTTKPHIKRHQSTDEGSSKRSSPEITGSPEDIWDCPETLIEALLKSEKTINSLRDSVIKQTGNVEYTIKPEEP</sequence>
<proteinExistence type="predicted"/>
<dbReference type="AlphaFoldDB" id="A0A2G9T4P3"/>
<name>A0A2G9T4P3_TELCI</name>
<reference evidence="2 3" key="1">
    <citation type="submission" date="2015-09" db="EMBL/GenBank/DDBJ databases">
        <title>Draft genome of the parasitic nematode Teladorsagia circumcincta isolate WARC Sus (inbred).</title>
        <authorList>
            <person name="Mitreva M."/>
        </authorList>
    </citation>
    <scope>NUCLEOTIDE SEQUENCE [LARGE SCALE GENOMIC DNA]</scope>
    <source>
        <strain evidence="2 3">S</strain>
    </source>
</reference>
<dbReference type="EMBL" id="KZ423023">
    <property type="protein sequence ID" value="PIO52939.1"/>
    <property type="molecule type" value="Genomic_DNA"/>
</dbReference>
<feature type="compositionally biased region" description="Basic and acidic residues" evidence="1">
    <location>
        <begin position="1"/>
        <end position="10"/>
    </location>
</feature>
<feature type="region of interest" description="Disordered" evidence="1">
    <location>
        <begin position="1"/>
        <end position="52"/>
    </location>
</feature>
<keyword evidence="3" id="KW-1185">Reference proteome</keyword>
<protein>
    <submittedName>
        <fullName evidence="2">Uncharacterized protein</fullName>
    </submittedName>
</protein>
<dbReference type="OrthoDB" id="5771769at2759"/>